<comment type="function">
    <text evidence="2">Hydrolysis of the deoxyribose N-glycosidic bond to excise 3-methyladenine, and 7-methylguanine from the damaged DNA polymer formed by alkylation lesions.</text>
</comment>
<evidence type="ECO:0000256" key="14">
    <source>
        <dbReference type="SAM" id="MobiDB-lite"/>
    </source>
</evidence>
<comment type="subunit">
    <text evidence="9">Binds MBD1. Binds SSBP1.</text>
</comment>
<dbReference type="RefSeq" id="XP_034242323.1">
    <property type="nucleotide sequence ID" value="XM_034386432.1"/>
</dbReference>
<keyword evidence="6" id="KW-0378">Hydrolase</keyword>
<organism evidence="16">
    <name type="scientific">Thrips palmi</name>
    <name type="common">Melon thrips</name>
    <dbReference type="NCBI Taxonomy" id="161013"/>
    <lineage>
        <taxon>Eukaryota</taxon>
        <taxon>Metazoa</taxon>
        <taxon>Ecdysozoa</taxon>
        <taxon>Arthropoda</taxon>
        <taxon>Hexapoda</taxon>
        <taxon>Insecta</taxon>
        <taxon>Pterygota</taxon>
        <taxon>Neoptera</taxon>
        <taxon>Paraneoptera</taxon>
        <taxon>Thysanoptera</taxon>
        <taxon>Terebrantia</taxon>
        <taxon>Thripoidea</taxon>
        <taxon>Thripidae</taxon>
        <taxon>Thrips</taxon>
    </lineage>
</organism>
<keyword evidence="7" id="KW-0234">DNA repair</keyword>
<dbReference type="GeneID" id="117645891"/>
<dbReference type="KEGG" id="tpal:117645891"/>
<reference evidence="16" key="1">
    <citation type="submission" date="2025-08" db="UniProtKB">
        <authorList>
            <consortium name="RefSeq"/>
        </authorList>
    </citation>
    <scope>IDENTIFICATION</scope>
    <source>
        <tissue evidence="16">Total insect</tissue>
    </source>
</reference>
<dbReference type="Gene3D" id="3.10.300.10">
    <property type="entry name" value="Methylpurine-DNA glycosylase (MPG)"/>
    <property type="match status" value="1"/>
</dbReference>
<dbReference type="AlphaFoldDB" id="A0A6P8YQQ1"/>
<dbReference type="PANTHER" id="PTHR10429:SF0">
    <property type="entry name" value="DNA-3-METHYLADENINE GLYCOSYLASE"/>
    <property type="match status" value="1"/>
</dbReference>
<comment type="similarity">
    <text evidence="3">Belongs to the DNA glycosylase MPG family.</text>
</comment>
<name>A0A6P8YQQ1_THRPL</name>
<dbReference type="Proteomes" id="UP000515158">
    <property type="component" value="Unplaced"/>
</dbReference>
<evidence type="ECO:0000256" key="6">
    <source>
        <dbReference type="ARBA" id="ARBA00022801"/>
    </source>
</evidence>
<keyword evidence="15" id="KW-1185">Reference proteome</keyword>
<gene>
    <name evidence="16" type="primary">LOC117645891</name>
</gene>
<dbReference type="InterPro" id="IPR011034">
    <property type="entry name" value="Formyl_transferase-like_C_sf"/>
</dbReference>
<dbReference type="SUPFAM" id="SSF50486">
    <property type="entry name" value="FMT C-terminal domain-like"/>
    <property type="match status" value="1"/>
</dbReference>
<dbReference type="HAMAP" id="MF_00527">
    <property type="entry name" value="3MGH"/>
    <property type="match status" value="1"/>
</dbReference>
<dbReference type="PANTHER" id="PTHR10429">
    <property type="entry name" value="DNA-3-METHYLADENINE GLYCOSYLASE"/>
    <property type="match status" value="1"/>
</dbReference>
<accession>A0A6P8YQQ1</accession>
<dbReference type="FunFam" id="3.10.300.10:FF:000001">
    <property type="entry name" value="Putative 3-methyladenine DNA glycosylase"/>
    <property type="match status" value="1"/>
</dbReference>
<proteinExistence type="inferred from homology"/>
<evidence type="ECO:0000256" key="10">
    <source>
        <dbReference type="ARBA" id="ARBA00068926"/>
    </source>
</evidence>
<dbReference type="InterPro" id="IPR003180">
    <property type="entry name" value="MPG"/>
</dbReference>
<evidence type="ECO:0000256" key="13">
    <source>
        <dbReference type="ARBA" id="ARBA00082988"/>
    </source>
</evidence>
<evidence type="ECO:0000256" key="7">
    <source>
        <dbReference type="ARBA" id="ARBA00023204"/>
    </source>
</evidence>
<feature type="region of interest" description="Disordered" evidence="14">
    <location>
        <begin position="206"/>
        <end position="225"/>
    </location>
</feature>
<feature type="compositionally biased region" description="Basic and acidic residues" evidence="14">
    <location>
        <begin position="315"/>
        <end position="324"/>
    </location>
</feature>
<feature type="compositionally biased region" description="Basic and acidic residues" evidence="14">
    <location>
        <begin position="214"/>
        <end position="225"/>
    </location>
</feature>
<evidence type="ECO:0000256" key="5">
    <source>
        <dbReference type="ARBA" id="ARBA00022763"/>
    </source>
</evidence>
<evidence type="ECO:0000313" key="15">
    <source>
        <dbReference type="Proteomes" id="UP000515158"/>
    </source>
</evidence>
<evidence type="ECO:0000256" key="8">
    <source>
        <dbReference type="ARBA" id="ARBA00033426"/>
    </source>
</evidence>
<evidence type="ECO:0000313" key="16">
    <source>
        <dbReference type="RefSeq" id="XP_034242323.1"/>
    </source>
</evidence>
<comment type="catalytic activity">
    <reaction evidence="1">
        <text>Hydrolysis of alkylated DNA, releasing 3-methyladenine, 3-methylguanine, 7-methylguanine and 7-methyladenine.</text>
        <dbReference type="EC" id="3.2.2.21"/>
    </reaction>
</comment>
<protein>
    <recommendedName>
        <fullName evidence="10">DNA-3-methyladenine glycosylase</fullName>
        <ecNumber evidence="4">3.2.2.21</ecNumber>
    </recommendedName>
    <alternativeName>
        <fullName evidence="11">3-alkyladenine DNA glycosylase</fullName>
    </alternativeName>
    <alternativeName>
        <fullName evidence="8">3-methyladenine DNA glycosidase</fullName>
    </alternativeName>
    <alternativeName>
        <fullName evidence="13">ADPG</fullName>
    </alternativeName>
    <alternativeName>
        <fullName evidence="12">N-methylpurine-DNA glycosylase</fullName>
    </alternativeName>
</protein>
<dbReference type="NCBIfam" id="TIGR00567">
    <property type="entry name" value="3mg"/>
    <property type="match status" value="1"/>
</dbReference>
<evidence type="ECO:0000256" key="12">
    <source>
        <dbReference type="ARBA" id="ARBA00078171"/>
    </source>
</evidence>
<evidence type="ECO:0000256" key="1">
    <source>
        <dbReference type="ARBA" id="ARBA00000086"/>
    </source>
</evidence>
<evidence type="ECO:0000256" key="11">
    <source>
        <dbReference type="ARBA" id="ARBA00076879"/>
    </source>
</evidence>
<dbReference type="Pfam" id="PF02245">
    <property type="entry name" value="Pur_DNA_glyco"/>
    <property type="match status" value="1"/>
</dbReference>
<dbReference type="OrthoDB" id="6353017at2759"/>
<evidence type="ECO:0000256" key="2">
    <source>
        <dbReference type="ARBA" id="ARBA00002421"/>
    </source>
</evidence>
<dbReference type="GO" id="GO:0006284">
    <property type="term" value="P:base-excision repair"/>
    <property type="evidence" value="ECO:0007669"/>
    <property type="project" value="InterPro"/>
</dbReference>
<evidence type="ECO:0000256" key="3">
    <source>
        <dbReference type="ARBA" id="ARBA00009232"/>
    </source>
</evidence>
<dbReference type="EC" id="3.2.2.21" evidence="4"/>
<evidence type="ECO:0000256" key="9">
    <source>
        <dbReference type="ARBA" id="ARBA00066187"/>
    </source>
</evidence>
<dbReference type="CDD" id="cd00540">
    <property type="entry name" value="AAG"/>
    <property type="match status" value="1"/>
</dbReference>
<evidence type="ECO:0000256" key="4">
    <source>
        <dbReference type="ARBA" id="ARBA00012000"/>
    </source>
</evidence>
<sequence length="335" mass="36336">MPAFPRIKLSSLRRRNVDFCSGNPSAFSDSAVDDNKRQKVTKKDAACGTDSPVESRVETSQKTIGQSQEDVRSTVPATAACGDDSFVGQECLKDSFYDVPCEQLATALLGKVLVRRLENGQILKGRIVETECYLGGEDKASHSYRGKMTERNAPMFMKPGTAYVYFTYGMYHCFNISSQGAGAAVLVRAVEPLEGVDAMAELRARGAKKKKAAKDKPPPKGLKPHELCSGPSKLCIAFDIDKDSCNKRDLTSWPGLCVCQGGGAHRQDDQDRVGDHGQDAAVVVTKRVGIDSAGRDWADKPLRFYLMGNPAVSKRDRAKEKELAAKAAKAASPQP</sequence>
<dbReference type="GO" id="GO:0003677">
    <property type="term" value="F:DNA binding"/>
    <property type="evidence" value="ECO:0007669"/>
    <property type="project" value="InterPro"/>
</dbReference>
<dbReference type="InterPro" id="IPR036995">
    <property type="entry name" value="MPG_sf"/>
</dbReference>
<keyword evidence="5" id="KW-0227">DNA damage</keyword>
<dbReference type="GO" id="GO:0003905">
    <property type="term" value="F:alkylbase DNA N-glycosylase activity"/>
    <property type="evidence" value="ECO:0007669"/>
    <property type="project" value="UniProtKB-EC"/>
</dbReference>
<feature type="region of interest" description="Disordered" evidence="14">
    <location>
        <begin position="315"/>
        <end position="335"/>
    </location>
</feature>
<feature type="compositionally biased region" description="Low complexity" evidence="14">
    <location>
        <begin position="325"/>
        <end position="335"/>
    </location>
</feature>
<dbReference type="InParanoid" id="A0A6P8YQQ1"/>